<dbReference type="EMBL" id="CABPRJ010002367">
    <property type="protein sequence ID" value="VVC43067.1"/>
    <property type="molecule type" value="Genomic_DNA"/>
</dbReference>
<dbReference type="Proteomes" id="UP000325440">
    <property type="component" value="Unassembled WGS sequence"/>
</dbReference>
<accession>A0A5E4NHD5</accession>
<evidence type="ECO:0000313" key="1">
    <source>
        <dbReference type="EMBL" id="VVC43067.1"/>
    </source>
</evidence>
<organism evidence="1 2">
    <name type="scientific">Cinara cedri</name>
    <dbReference type="NCBI Taxonomy" id="506608"/>
    <lineage>
        <taxon>Eukaryota</taxon>
        <taxon>Metazoa</taxon>
        <taxon>Ecdysozoa</taxon>
        <taxon>Arthropoda</taxon>
        <taxon>Hexapoda</taxon>
        <taxon>Insecta</taxon>
        <taxon>Pterygota</taxon>
        <taxon>Neoptera</taxon>
        <taxon>Paraneoptera</taxon>
        <taxon>Hemiptera</taxon>
        <taxon>Sternorrhyncha</taxon>
        <taxon>Aphidomorpha</taxon>
        <taxon>Aphidoidea</taxon>
        <taxon>Aphididae</taxon>
        <taxon>Lachninae</taxon>
        <taxon>Cinara</taxon>
    </lineage>
</organism>
<protein>
    <submittedName>
        <fullName evidence="1">Uncharacterized protein</fullName>
    </submittedName>
</protein>
<reference evidence="1 2" key="1">
    <citation type="submission" date="2019-08" db="EMBL/GenBank/DDBJ databases">
        <authorList>
            <person name="Alioto T."/>
            <person name="Alioto T."/>
            <person name="Gomez Garrido J."/>
        </authorList>
    </citation>
    <scope>NUCLEOTIDE SEQUENCE [LARGE SCALE GENOMIC DNA]</scope>
</reference>
<gene>
    <name evidence="1" type="ORF">CINCED_3A009289</name>
</gene>
<name>A0A5E4NHD5_9HEMI</name>
<evidence type="ECO:0000313" key="2">
    <source>
        <dbReference type="Proteomes" id="UP000325440"/>
    </source>
</evidence>
<proteinExistence type="predicted"/>
<dbReference type="AlphaFoldDB" id="A0A5E4NHD5"/>
<keyword evidence="2" id="KW-1185">Reference proteome</keyword>
<sequence>MSMLIDSYWDAWMLSTKEFLKKCIFNMPMSSCDKTIDVLAINRQQVGKIIEVKFYSIVNFTWYFCHKHCYWVL</sequence>